<evidence type="ECO:0000256" key="2">
    <source>
        <dbReference type="ARBA" id="ARBA00022692"/>
    </source>
</evidence>
<proteinExistence type="predicted"/>
<keyword evidence="8" id="KW-1185">Reference proteome</keyword>
<evidence type="ECO:0000259" key="6">
    <source>
        <dbReference type="Pfam" id="PF01957"/>
    </source>
</evidence>
<gene>
    <name evidence="7" type="ORF">SAMN05192553_103519</name>
</gene>
<evidence type="ECO:0000256" key="5">
    <source>
        <dbReference type="SAM" id="Phobius"/>
    </source>
</evidence>
<evidence type="ECO:0000256" key="3">
    <source>
        <dbReference type="ARBA" id="ARBA00022989"/>
    </source>
</evidence>
<dbReference type="Pfam" id="PF01957">
    <property type="entry name" value="NfeD"/>
    <property type="match status" value="1"/>
</dbReference>
<evidence type="ECO:0000256" key="1">
    <source>
        <dbReference type="ARBA" id="ARBA00004141"/>
    </source>
</evidence>
<feature type="transmembrane region" description="Helical" evidence="5">
    <location>
        <begin position="53"/>
        <end position="73"/>
    </location>
</feature>
<dbReference type="PANTHER" id="PTHR33507:SF3">
    <property type="entry name" value="INNER MEMBRANE PROTEIN YBBJ"/>
    <property type="match status" value="1"/>
</dbReference>
<feature type="domain" description="NfeD-like C-terminal" evidence="6">
    <location>
        <begin position="101"/>
        <end position="153"/>
    </location>
</feature>
<dbReference type="Gene3D" id="2.40.50.140">
    <property type="entry name" value="Nucleic acid-binding proteins"/>
    <property type="match status" value="1"/>
</dbReference>
<dbReference type="InterPro" id="IPR012340">
    <property type="entry name" value="NA-bd_OB-fold"/>
</dbReference>
<sequence>MAWLIVGSLILFGALLVLLEVVFVPGTTLVGGLGLLFTGAGVYYAFLSFSTGVGYTVLALSLLVNLGFLVYGFKSGVWKQFALKDTLQNRTYDDRLAGLEIGQIGRTISDCKPYGKVEIGEKMYEAKSEGGFIAAGTKVTVLKIANNTLIIKP</sequence>
<dbReference type="OrthoDB" id="1120520at2"/>
<dbReference type="GO" id="GO:0005886">
    <property type="term" value="C:plasma membrane"/>
    <property type="evidence" value="ECO:0007669"/>
    <property type="project" value="TreeGrafter"/>
</dbReference>
<protein>
    <submittedName>
        <fullName evidence="7">NfeD-like C-terminal, partner-binding</fullName>
    </submittedName>
</protein>
<keyword evidence="2 5" id="KW-0812">Transmembrane</keyword>
<feature type="transmembrane region" description="Helical" evidence="5">
    <location>
        <begin position="29"/>
        <end position="46"/>
    </location>
</feature>
<dbReference type="Proteomes" id="UP000199403">
    <property type="component" value="Unassembled WGS sequence"/>
</dbReference>
<reference evidence="8" key="1">
    <citation type="submission" date="2016-10" db="EMBL/GenBank/DDBJ databases">
        <authorList>
            <person name="Varghese N."/>
            <person name="Submissions S."/>
        </authorList>
    </citation>
    <scope>NUCLEOTIDE SEQUENCE [LARGE SCALE GENOMIC DNA]</scope>
    <source>
        <strain evidence="8">IBRC-M 10761</strain>
    </source>
</reference>
<comment type="subcellular location">
    <subcellularLocation>
        <location evidence="1">Membrane</location>
        <topology evidence="1">Multi-pass membrane protein</topology>
    </subcellularLocation>
</comment>
<dbReference type="RefSeq" id="WP_092174138.1">
    <property type="nucleotide sequence ID" value="NZ_FNZH01000003.1"/>
</dbReference>
<keyword evidence="3 5" id="KW-1133">Transmembrane helix</keyword>
<dbReference type="InterPro" id="IPR002810">
    <property type="entry name" value="NfeD-like_C"/>
</dbReference>
<dbReference type="AlphaFoldDB" id="A0A1H6Y746"/>
<dbReference type="EMBL" id="FNZH01000003">
    <property type="protein sequence ID" value="SEJ37099.1"/>
    <property type="molecule type" value="Genomic_DNA"/>
</dbReference>
<dbReference type="PANTHER" id="PTHR33507">
    <property type="entry name" value="INNER MEMBRANE PROTEIN YBBJ"/>
    <property type="match status" value="1"/>
</dbReference>
<accession>A0A1H6Y746</accession>
<evidence type="ECO:0000256" key="4">
    <source>
        <dbReference type="ARBA" id="ARBA00023136"/>
    </source>
</evidence>
<keyword evidence="4 5" id="KW-0472">Membrane</keyword>
<evidence type="ECO:0000313" key="7">
    <source>
        <dbReference type="EMBL" id="SEJ37099.1"/>
    </source>
</evidence>
<name>A0A1H6Y746_9BACT</name>
<organism evidence="7 8">
    <name type="scientific">Cyclobacterium xiamenense</name>
    <dbReference type="NCBI Taxonomy" id="1297121"/>
    <lineage>
        <taxon>Bacteria</taxon>
        <taxon>Pseudomonadati</taxon>
        <taxon>Bacteroidota</taxon>
        <taxon>Cytophagia</taxon>
        <taxon>Cytophagales</taxon>
        <taxon>Cyclobacteriaceae</taxon>
        <taxon>Cyclobacterium</taxon>
    </lineage>
</organism>
<dbReference type="InterPro" id="IPR052165">
    <property type="entry name" value="Membrane_assoc_protease"/>
</dbReference>
<evidence type="ECO:0000313" key="8">
    <source>
        <dbReference type="Proteomes" id="UP000199403"/>
    </source>
</evidence>
<dbReference type="STRING" id="1416801.SAMN05192553_103519"/>